<name>A0A2Z4IGT8_9BACT</name>
<evidence type="ECO:0000313" key="4">
    <source>
        <dbReference type="Proteomes" id="UP000248688"/>
    </source>
</evidence>
<dbReference type="SMART" id="SM00331">
    <property type="entry name" value="PP2C_SIG"/>
    <property type="match status" value="1"/>
</dbReference>
<dbReference type="Gene3D" id="3.60.40.10">
    <property type="entry name" value="PPM-type phosphatase domain"/>
    <property type="match status" value="1"/>
</dbReference>
<dbReference type="Gene3D" id="3.30.450.40">
    <property type="match status" value="1"/>
</dbReference>
<dbReference type="PANTHER" id="PTHR43156:SF2">
    <property type="entry name" value="STAGE II SPORULATION PROTEIN E"/>
    <property type="match status" value="1"/>
</dbReference>
<feature type="domain" description="PPM-type phosphatase" evidence="2">
    <location>
        <begin position="188"/>
        <end position="402"/>
    </location>
</feature>
<dbReference type="InterPro" id="IPR052016">
    <property type="entry name" value="Bact_Sigma-Reg"/>
</dbReference>
<sequence length="403" mass="46701">MTTETVKYQRKELELKALLEITQAINENKNEEVLFTIFKFTCLVHLNIKALVLYVADQNGFEERVKHGVKQNIPAMIPHGDVDDNRDIGKLNLVMPPEYSFTELDIYVPVYHKDKMLAILLLKTKDSDKNLDLDFTQALTNILVVALENKRFARRQLEQERLKKEVEIASNVQRMLFPAELPETERLNATVTYFPHSTVGGDYYDLIRKSENEVFFCIADVSGKGMPAALLMSNFQAALRTLLRSSSDLKMIADQLNYTIFENTNGERFITFFLGYYNYKTQTLRYINAGHNPPVLCREDEGKSELLDAGTTILGAFRELPFLEVGKRYGLSRFTIHLFTDGLTEVFNQQDEEYGDERFVDFVNRNLCEEPEQFHKEFFKEWNVFADGAPRRDDITLLSMRFK</sequence>
<gene>
    <name evidence="3" type="ORF">DN752_06975</name>
</gene>
<dbReference type="SUPFAM" id="SSF55781">
    <property type="entry name" value="GAF domain-like"/>
    <property type="match status" value="1"/>
</dbReference>
<protein>
    <submittedName>
        <fullName evidence="3">Siderophore-interacting protein</fullName>
    </submittedName>
</protein>
<keyword evidence="4" id="KW-1185">Reference proteome</keyword>
<dbReference type="OrthoDB" id="9763484at2"/>
<dbReference type="KEGG" id="est:DN752_06975"/>
<dbReference type="EMBL" id="CP030041">
    <property type="protein sequence ID" value="AWW29880.1"/>
    <property type="molecule type" value="Genomic_DNA"/>
</dbReference>
<dbReference type="AlphaFoldDB" id="A0A2Z4IGT8"/>
<dbReference type="Proteomes" id="UP000248688">
    <property type="component" value="Chromosome"/>
</dbReference>
<evidence type="ECO:0000256" key="1">
    <source>
        <dbReference type="ARBA" id="ARBA00022801"/>
    </source>
</evidence>
<dbReference type="InterPro" id="IPR036457">
    <property type="entry name" value="PPM-type-like_dom_sf"/>
</dbReference>
<dbReference type="GO" id="GO:0016791">
    <property type="term" value="F:phosphatase activity"/>
    <property type="evidence" value="ECO:0007669"/>
    <property type="project" value="TreeGrafter"/>
</dbReference>
<dbReference type="SUPFAM" id="SSF81606">
    <property type="entry name" value="PP2C-like"/>
    <property type="match status" value="1"/>
</dbReference>
<organism evidence="3 4">
    <name type="scientific">Echinicola strongylocentroti</name>
    <dbReference type="NCBI Taxonomy" id="1795355"/>
    <lineage>
        <taxon>Bacteria</taxon>
        <taxon>Pseudomonadati</taxon>
        <taxon>Bacteroidota</taxon>
        <taxon>Cytophagia</taxon>
        <taxon>Cytophagales</taxon>
        <taxon>Cyclobacteriaceae</taxon>
        <taxon>Echinicola</taxon>
    </lineage>
</organism>
<evidence type="ECO:0000313" key="3">
    <source>
        <dbReference type="EMBL" id="AWW29880.1"/>
    </source>
</evidence>
<accession>A0A2Z4IGT8</accession>
<reference evidence="3 4" key="1">
    <citation type="submission" date="2018-06" db="EMBL/GenBank/DDBJ databases">
        <title>Echinicola strongylocentroti sp. nov., isolated from a sea urchin Strongylocentrotus intermedius.</title>
        <authorList>
            <person name="Bae S.S."/>
        </authorList>
    </citation>
    <scope>NUCLEOTIDE SEQUENCE [LARGE SCALE GENOMIC DNA]</scope>
    <source>
        <strain evidence="3 4">MEBiC08714</strain>
    </source>
</reference>
<dbReference type="PANTHER" id="PTHR43156">
    <property type="entry name" value="STAGE II SPORULATION PROTEIN E-RELATED"/>
    <property type="match status" value="1"/>
</dbReference>
<dbReference type="Pfam" id="PF07228">
    <property type="entry name" value="SpoIIE"/>
    <property type="match status" value="1"/>
</dbReference>
<dbReference type="InterPro" id="IPR001932">
    <property type="entry name" value="PPM-type_phosphatase-like_dom"/>
</dbReference>
<evidence type="ECO:0000259" key="2">
    <source>
        <dbReference type="SMART" id="SM00331"/>
    </source>
</evidence>
<dbReference type="RefSeq" id="WP_112783277.1">
    <property type="nucleotide sequence ID" value="NZ_CP030041.1"/>
</dbReference>
<proteinExistence type="predicted"/>
<dbReference type="InterPro" id="IPR029016">
    <property type="entry name" value="GAF-like_dom_sf"/>
</dbReference>
<keyword evidence="1" id="KW-0378">Hydrolase</keyword>